<reference evidence="2 3" key="1">
    <citation type="submission" date="2015-09" db="EMBL/GenBank/DDBJ databases">
        <title>Host preference determinants of Valsa canker pathogens revealed by comparative genomics.</title>
        <authorList>
            <person name="Yin Z."/>
            <person name="Huang L."/>
        </authorList>
    </citation>
    <scope>NUCLEOTIDE SEQUENCE [LARGE SCALE GENOMIC DNA]</scope>
    <source>
        <strain evidence="2 3">YSFL</strain>
    </source>
</reference>
<evidence type="ECO:0000313" key="2">
    <source>
        <dbReference type="EMBL" id="ROV88510.1"/>
    </source>
</evidence>
<accession>A0A423VC77</accession>
<feature type="region of interest" description="Disordered" evidence="1">
    <location>
        <begin position="22"/>
        <end position="119"/>
    </location>
</feature>
<gene>
    <name evidence="2" type="ORF">VSDG_09307</name>
</gene>
<proteinExistence type="predicted"/>
<keyword evidence="3" id="KW-1185">Reference proteome</keyword>
<feature type="compositionally biased region" description="Polar residues" evidence="1">
    <location>
        <begin position="99"/>
        <end position="115"/>
    </location>
</feature>
<dbReference type="EMBL" id="LJZO01000066">
    <property type="protein sequence ID" value="ROV88510.1"/>
    <property type="molecule type" value="Genomic_DNA"/>
</dbReference>
<dbReference type="Proteomes" id="UP000284375">
    <property type="component" value="Unassembled WGS sequence"/>
</dbReference>
<feature type="compositionally biased region" description="Basic and acidic residues" evidence="1">
    <location>
        <begin position="81"/>
        <end position="90"/>
    </location>
</feature>
<protein>
    <submittedName>
        <fullName evidence="2">Uncharacterized protein</fullName>
    </submittedName>
</protein>
<organism evidence="2 3">
    <name type="scientific">Cytospora chrysosperma</name>
    <name type="common">Cytospora canker fungus</name>
    <name type="synonym">Sphaeria chrysosperma</name>
    <dbReference type="NCBI Taxonomy" id="252740"/>
    <lineage>
        <taxon>Eukaryota</taxon>
        <taxon>Fungi</taxon>
        <taxon>Dikarya</taxon>
        <taxon>Ascomycota</taxon>
        <taxon>Pezizomycotina</taxon>
        <taxon>Sordariomycetes</taxon>
        <taxon>Sordariomycetidae</taxon>
        <taxon>Diaporthales</taxon>
        <taxon>Cytosporaceae</taxon>
        <taxon>Cytospora</taxon>
    </lineage>
</organism>
<evidence type="ECO:0000256" key="1">
    <source>
        <dbReference type="SAM" id="MobiDB-lite"/>
    </source>
</evidence>
<sequence>MQTVPSLVGTGTVVAAATTGLVFGQPAESPTPTPTTPSSPFRRKLFSDVNCDSPRGTPTPSLELRPGTSPALYSAQPVEECPNRSPDEPHPSPLASHPVNVTNRPPTVGSQTTPPKSRIRGAHSFTHRLYRSPNAPEQIGKTVREQREYLCEARYSASAYTTTTGDKSPTVRYRTSTTLLTDYTSGAGHCLARPVVTAARFDSRADECSLEEAGLF</sequence>
<name>A0A423VC77_CYTCH</name>
<evidence type="ECO:0000313" key="3">
    <source>
        <dbReference type="Proteomes" id="UP000284375"/>
    </source>
</evidence>
<comment type="caution">
    <text evidence="2">The sequence shown here is derived from an EMBL/GenBank/DDBJ whole genome shotgun (WGS) entry which is preliminary data.</text>
</comment>
<dbReference type="AlphaFoldDB" id="A0A423VC77"/>